<evidence type="ECO:0000256" key="3">
    <source>
        <dbReference type="ARBA" id="ARBA00023125"/>
    </source>
</evidence>
<dbReference type="InterPro" id="IPR036388">
    <property type="entry name" value="WH-like_DNA-bd_sf"/>
</dbReference>
<dbReference type="PANTHER" id="PTHR30419:SF2">
    <property type="entry name" value="LYSR FAMILY TRANSCRIPTIONAL REGULATOR"/>
    <property type="match status" value="1"/>
</dbReference>
<evidence type="ECO:0000256" key="1">
    <source>
        <dbReference type="ARBA" id="ARBA00009437"/>
    </source>
</evidence>
<reference evidence="6 7" key="1">
    <citation type="submission" date="2018-07" db="EMBL/GenBank/DDBJ databases">
        <title>Genomic Encyclopedia of Type Strains, Phase IV (KMG-IV): sequencing the most valuable type-strain genomes for metagenomic binning, comparative biology and taxonomic classification.</title>
        <authorList>
            <person name="Goeker M."/>
        </authorList>
    </citation>
    <scope>NUCLEOTIDE SEQUENCE [LARGE SCALE GENOMIC DNA]</scope>
    <source>
        <strain evidence="6 7">DSM 14324</strain>
    </source>
</reference>
<gene>
    <name evidence="6" type="ORF">C8D72_1569</name>
</gene>
<protein>
    <submittedName>
        <fullName evidence="6">DNA-binding transcriptional LysR family regulator</fullName>
    </submittedName>
</protein>
<keyword evidence="4" id="KW-0804">Transcription</keyword>
<dbReference type="PANTHER" id="PTHR30419">
    <property type="entry name" value="HTH-TYPE TRANSCRIPTIONAL REGULATOR YBHD"/>
    <property type="match status" value="1"/>
</dbReference>
<dbReference type="InterPro" id="IPR000847">
    <property type="entry name" value="LysR_HTH_N"/>
</dbReference>
<keyword evidence="2" id="KW-0805">Transcription regulation</keyword>
<dbReference type="AlphaFoldDB" id="A0A3D9DVD1"/>
<evidence type="ECO:0000313" key="7">
    <source>
        <dbReference type="Proteomes" id="UP000256334"/>
    </source>
</evidence>
<sequence>MPARPALLRQEPMSLDLTDLRLFVHVAEAPSLTQGARHACLSTAAASARIQQLEAQLGKRLFYRSSRGMALTASGQRLLTHARRVLRQLDHLTHDMAGDDDRAGHLRILANTTAVTELMPAVLGEFLAERPRLTIDLRERLNHEVVRGVEQGSADMGIVAGPISTAGLERYHFSTDRLVLITAPDHPLAQRQNVVLEDLVEDFHVGLPDTSSLMQFLTRRFESVGAELKLRVQVSGFEAICRLVAAGVGVGVIPESAALRHRRLMTLALIHIDAPWATRERSVVVRNAAELPGAGMALIEALMAFGRTDQPPKA</sequence>
<keyword evidence="3 6" id="KW-0238">DNA-binding</keyword>
<dbReference type="Pfam" id="PF03466">
    <property type="entry name" value="LysR_substrate"/>
    <property type="match status" value="1"/>
</dbReference>
<dbReference type="Gene3D" id="3.40.190.290">
    <property type="match status" value="1"/>
</dbReference>
<dbReference type="Gene3D" id="1.10.10.10">
    <property type="entry name" value="Winged helix-like DNA-binding domain superfamily/Winged helix DNA-binding domain"/>
    <property type="match status" value="1"/>
</dbReference>
<dbReference type="SUPFAM" id="SSF53850">
    <property type="entry name" value="Periplasmic binding protein-like II"/>
    <property type="match status" value="1"/>
</dbReference>
<proteinExistence type="inferred from homology"/>
<evidence type="ECO:0000259" key="5">
    <source>
        <dbReference type="PROSITE" id="PS50931"/>
    </source>
</evidence>
<dbReference type="InterPro" id="IPR005119">
    <property type="entry name" value="LysR_subst-bd"/>
</dbReference>
<comment type="caution">
    <text evidence="6">The sequence shown here is derived from an EMBL/GenBank/DDBJ whole genome shotgun (WGS) entry which is preliminary data.</text>
</comment>
<dbReference type="SUPFAM" id="SSF46785">
    <property type="entry name" value="Winged helix' DNA-binding domain"/>
    <property type="match status" value="1"/>
</dbReference>
<dbReference type="GO" id="GO:0005829">
    <property type="term" value="C:cytosol"/>
    <property type="evidence" value="ECO:0007669"/>
    <property type="project" value="TreeGrafter"/>
</dbReference>
<feature type="domain" description="HTH lysR-type" evidence="5">
    <location>
        <begin position="15"/>
        <end position="72"/>
    </location>
</feature>
<evidence type="ECO:0000256" key="4">
    <source>
        <dbReference type="ARBA" id="ARBA00023163"/>
    </source>
</evidence>
<evidence type="ECO:0000256" key="2">
    <source>
        <dbReference type="ARBA" id="ARBA00023015"/>
    </source>
</evidence>
<keyword evidence="7" id="KW-1185">Reference proteome</keyword>
<dbReference type="GO" id="GO:0003700">
    <property type="term" value="F:DNA-binding transcription factor activity"/>
    <property type="evidence" value="ECO:0007669"/>
    <property type="project" value="InterPro"/>
</dbReference>
<dbReference type="FunFam" id="1.10.10.10:FF:000001">
    <property type="entry name" value="LysR family transcriptional regulator"/>
    <property type="match status" value="1"/>
</dbReference>
<dbReference type="CDD" id="cd08421">
    <property type="entry name" value="PBP2_LTTR_like_1"/>
    <property type="match status" value="1"/>
</dbReference>
<dbReference type="EMBL" id="QRDJ01000007">
    <property type="protein sequence ID" value="REC94743.1"/>
    <property type="molecule type" value="Genomic_DNA"/>
</dbReference>
<accession>A0A3D9DVD1</accession>
<dbReference type="InterPro" id="IPR050950">
    <property type="entry name" value="HTH-type_LysR_regulators"/>
</dbReference>
<dbReference type="PROSITE" id="PS50931">
    <property type="entry name" value="HTH_LYSR"/>
    <property type="match status" value="1"/>
</dbReference>
<dbReference type="GO" id="GO:0003677">
    <property type="term" value="F:DNA binding"/>
    <property type="evidence" value="ECO:0007669"/>
    <property type="project" value="UniProtKB-KW"/>
</dbReference>
<comment type="similarity">
    <text evidence="1">Belongs to the LysR transcriptional regulatory family.</text>
</comment>
<dbReference type="Proteomes" id="UP000256334">
    <property type="component" value="Unassembled WGS sequence"/>
</dbReference>
<organism evidence="6 7">
    <name type="scientific">Kushneria indalinina DSM 14324</name>
    <dbReference type="NCBI Taxonomy" id="1122140"/>
    <lineage>
        <taxon>Bacteria</taxon>
        <taxon>Pseudomonadati</taxon>
        <taxon>Pseudomonadota</taxon>
        <taxon>Gammaproteobacteria</taxon>
        <taxon>Oceanospirillales</taxon>
        <taxon>Halomonadaceae</taxon>
        <taxon>Kushneria</taxon>
    </lineage>
</organism>
<dbReference type="Pfam" id="PF00126">
    <property type="entry name" value="HTH_1"/>
    <property type="match status" value="1"/>
</dbReference>
<evidence type="ECO:0000313" key="6">
    <source>
        <dbReference type="EMBL" id="REC94743.1"/>
    </source>
</evidence>
<dbReference type="InterPro" id="IPR036390">
    <property type="entry name" value="WH_DNA-bd_sf"/>
</dbReference>
<name>A0A3D9DVD1_9GAMM</name>